<dbReference type="AlphaFoldDB" id="A0AAN8PX29"/>
<keyword evidence="4" id="KW-1185">Reference proteome</keyword>
<organism evidence="3 4">
    <name type="scientific">Patella caerulea</name>
    <name type="common">Rayed Mediterranean limpet</name>
    <dbReference type="NCBI Taxonomy" id="87958"/>
    <lineage>
        <taxon>Eukaryota</taxon>
        <taxon>Metazoa</taxon>
        <taxon>Spiralia</taxon>
        <taxon>Lophotrochozoa</taxon>
        <taxon>Mollusca</taxon>
        <taxon>Gastropoda</taxon>
        <taxon>Patellogastropoda</taxon>
        <taxon>Patelloidea</taxon>
        <taxon>Patellidae</taxon>
        <taxon>Patella</taxon>
    </lineage>
</organism>
<dbReference type="Proteomes" id="UP001347796">
    <property type="component" value="Unassembled WGS sequence"/>
</dbReference>
<dbReference type="SUPFAM" id="SSF48403">
    <property type="entry name" value="Ankyrin repeat"/>
    <property type="match status" value="1"/>
</dbReference>
<dbReference type="Gene3D" id="1.10.750.20">
    <property type="entry name" value="SOCS box"/>
    <property type="match status" value="1"/>
</dbReference>
<dbReference type="InterPro" id="IPR002110">
    <property type="entry name" value="Ankyrin_rpt"/>
</dbReference>
<dbReference type="GO" id="GO:0042981">
    <property type="term" value="P:regulation of apoptotic process"/>
    <property type="evidence" value="ECO:0007669"/>
    <property type="project" value="TreeGrafter"/>
</dbReference>
<proteinExistence type="predicted"/>
<dbReference type="GO" id="GO:0005634">
    <property type="term" value="C:nucleus"/>
    <property type="evidence" value="ECO:0007669"/>
    <property type="project" value="TreeGrafter"/>
</dbReference>
<dbReference type="PANTHER" id="PTHR24183">
    <property type="entry name" value="FIBRONECTIN TYPE 3 AND ANKYRIN REPEAT DOMAINS PROTEIN 1"/>
    <property type="match status" value="1"/>
</dbReference>
<feature type="repeat" description="ANK" evidence="1">
    <location>
        <begin position="105"/>
        <end position="137"/>
    </location>
</feature>
<dbReference type="CDD" id="cd03587">
    <property type="entry name" value="SOCS"/>
    <property type="match status" value="1"/>
</dbReference>
<feature type="domain" description="SOCS box" evidence="2">
    <location>
        <begin position="337"/>
        <end position="376"/>
    </location>
</feature>
<dbReference type="InterPro" id="IPR036770">
    <property type="entry name" value="Ankyrin_rpt-contain_sf"/>
</dbReference>
<sequence length="398" mass="44688">MRKGHSALSDMFYSVMAGGRYGLEQYLKRGGNKNIQCSEGKSILMYSIQCEDRNLFDLCLSVGVDMCLLDVKKNTALHYAAISSDIYFLCQLLKYNVELNHQNYQGNSPLMLSVIKVQPKSTILLLNKGSNPNITNKDGNTALHLLIIDNPNSRNLDNSEEHLPLLHAFIDHQANWQISNFGFAGGSTPLLCAIVNKDLTLVDSILSCIDPNTFSADLLQLYQSKNQCYKEVLILKGVNPCVKINNISVIDIILTSGTINDIHCMLQNYGNATMSNTGNQLLEFCFGTDVKKLPSVLINILIKCGLQITPNSSFIKVSGKPRLELDELLSESSLNIPVSLKSQCRTVIRQYLHIGLHEKTLQLPIPRSVKRFILFFNEFSCKYSYNVNKYLKHKMILK</sequence>
<evidence type="ECO:0000313" key="4">
    <source>
        <dbReference type="Proteomes" id="UP001347796"/>
    </source>
</evidence>
<dbReference type="SMART" id="SM00969">
    <property type="entry name" value="SOCS_box"/>
    <property type="match status" value="1"/>
</dbReference>
<dbReference type="SMART" id="SM00248">
    <property type="entry name" value="ANK"/>
    <property type="match status" value="5"/>
</dbReference>
<comment type="caution">
    <text evidence="3">The sequence shown here is derived from an EMBL/GenBank/DDBJ whole genome shotgun (WGS) entry which is preliminary data.</text>
</comment>
<accession>A0AAN8PX29</accession>
<dbReference type="InterPro" id="IPR001496">
    <property type="entry name" value="SOCS_box"/>
</dbReference>
<dbReference type="Pfam" id="PF07525">
    <property type="entry name" value="SOCS_box"/>
    <property type="match status" value="1"/>
</dbReference>
<dbReference type="Pfam" id="PF12796">
    <property type="entry name" value="Ank_2"/>
    <property type="match status" value="1"/>
</dbReference>
<keyword evidence="1" id="KW-0040">ANK repeat</keyword>
<reference evidence="3 4" key="1">
    <citation type="submission" date="2024-01" db="EMBL/GenBank/DDBJ databases">
        <title>The genome of the rayed Mediterranean limpet Patella caerulea (Linnaeus, 1758).</title>
        <authorList>
            <person name="Anh-Thu Weber A."/>
            <person name="Halstead-Nussloch G."/>
        </authorList>
    </citation>
    <scope>NUCLEOTIDE SEQUENCE [LARGE SCALE GENOMIC DNA]</scope>
    <source>
        <strain evidence="3">AATW-2023a</strain>
        <tissue evidence="3">Whole specimen</tissue>
    </source>
</reference>
<dbReference type="EMBL" id="JAZGQO010000003">
    <property type="protein sequence ID" value="KAK6188079.1"/>
    <property type="molecule type" value="Genomic_DNA"/>
</dbReference>
<gene>
    <name evidence="3" type="ORF">SNE40_004341</name>
</gene>
<dbReference type="PROSITE" id="PS50088">
    <property type="entry name" value="ANK_REPEAT"/>
    <property type="match status" value="1"/>
</dbReference>
<evidence type="ECO:0000259" key="2">
    <source>
        <dbReference type="SMART" id="SM00969"/>
    </source>
</evidence>
<dbReference type="Gene3D" id="1.25.40.20">
    <property type="entry name" value="Ankyrin repeat-containing domain"/>
    <property type="match status" value="1"/>
</dbReference>
<evidence type="ECO:0000256" key="1">
    <source>
        <dbReference type="PROSITE-ProRule" id="PRU00023"/>
    </source>
</evidence>
<name>A0AAN8PX29_PATCE</name>
<protein>
    <recommendedName>
        <fullName evidence="2">SOCS box domain-containing protein</fullName>
    </recommendedName>
</protein>
<dbReference type="PANTHER" id="PTHR24183:SF1">
    <property type="entry name" value="FIBRONECTIN TYPE 3 AND ANKYRIN REPEAT DOMAINS PROTEIN 1"/>
    <property type="match status" value="1"/>
</dbReference>
<evidence type="ECO:0000313" key="3">
    <source>
        <dbReference type="EMBL" id="KAK6188079.1"/>
    </source>
</evidence>